<proteinExistence type="predicted"/>
<gene>
    <name evidence="1" type="ORF">GTA08_BOTSDO09352</name>
</gene>
<evidence type="ECO:0008006" key="3">
    <source>
        <dbReference type="Google" id="ProtNLM"/>
    </source>
</evidence>
<dbReference type="AlphaFoldDB" id="A0A8H4IN42"/>
<dbReference type="Proteomes" id="UP000572817">
    <property type="component" value="Unassembled WGS sequence"/>
</dbReference>
<name>A0A8H4IN42_9PEZI</name>
<dbReference type="OrthoDB" id="360540at2759"/>
<evidence type="ECO:0000313" key="1">
    <source>
        <dbReference type="EMBL" id="KAF4303304.1"/>
    </source>
</evidence>
<sequence>MNPKPPTRLTIIPFSTVSSSNDHIHDDRHTPLFNTHNQTLAELSTALPASHIGDGPYAFSTWLPLVARTQHIPPHRAHTLALPPPAARRPQPLAAGAALRLPWEGVGLAETVGRVREGAERLLEEIVAFAAVAAWEEGEGGRETLLEVLEEKGFVFDVAAMRGTGDGKQSYEVQLVELNPFGATTGCGSALFHWIRDAKMLYGLEKEDVEIRVALDQ</sequence>
<protein>
    <recommendedName>
        <fullName evidence="3">Cell division cycle protein 123</fullName>
    </recommendedName>
</protein>
<reference evidence="1" key="1">
    <citation type="submission" date="2020-04" db="EMBL/GenBank/DDBJ databases">
        <title>Genome Assembly and Annotation of Botryosphaeria dothidea sdau 11-99, a Latent Pathogen of Apple Fruit Ring Rot in China.</title>
        <authorList>
            <person name="Yu C."/>
            <person name="Diao Y."/>
            <person name="Lu Q."/>
            <person name="Zhao J."/>
            <person name="Cui S."/>
            <person name="Peng C."/>
            <person name="He B."/>
            <person name="Liu H."/>
        </authorList>
    </citation>
    <scope>NUCLEOTIDE SEQUENCE [LARGE SCALE GENOMIC DNA]</scope>
    <source>
        <strain evidence="1">Sdau11-99</strain>
    </source>
</reference>
<accession>A0A8H4IN42</accession>
<comment type="caution">
    <text evidence="1">The sequence shown here is derived from an EMBL/GenBank/DDBJ whole genome shotgun (WGS) entry which is preliminary data.</text>
</comment>
<keyword evidence="2" id="KW-1185">Reference proteome</keyword>
<dbReference type="EMBL" id="WWBZ02000062">
    <property type="protein sequence ID" value="KAF4303304.1"/>
    <property type="molecule type" value="Genomic_DNA"/>
</dbReference>
<organism evidence="1 2">
    <name type="scientific">Botryosphaeria dothidea</name>
    <dbReference type="NCBI Taxonomy" id="55169"/>
    <lineage>
        <taxon>Eukaryota</taxon>
        <taxon>Fungi</taxon>
        <taxon>Dikarya</taxon>
        <taxon>Ascomycota</taxon>
        <taxon>Pezizomycotina</taxon>
        <taxon>Dothideomycetes</taxon>
        <taxon>Dothideomycetes incertae sedis</taxon>
        <taxon>Botryosphaeriales</taxon>
        <taxon>Botryosphaeriaceae</taxon>
        <taxon>Botryosphaeria</taxon>
    </lineage>
</organism>
<evidence type="ECO:0000313" key="2">
    <source>
        <dbReference type="Proteomes" id="UP000572817"/>
    </source>
</evidence>